<evidence type="ECO:0000313" key="2">
    <source>
        <dbReference type="Proteomes" id="UP001428341"/>
    </source>
</evidence>
<dbReference type="EMBL" id="JBCGBO010000006">
    <property type="protein sequence ID" value="KAK9192765.1"/>
    <property type="molecule type" value="Genomic_DNA"/>
</dbReference>
<keyword evidence="2" id="KW-1185">Reference proteome</keyword>
<name>A0AAP0QGV4_9ROSI</name>
<evidence type="ECO:0000313" key="1">
    <source>
        <dbReference type="EMBL" id="KAK9192765.1"/>
    </source>
</evidence>
<gene>
    <name evidence="1" type="ORF">WN944_003458</name>
</gene>
<protein>
    <submittedName>
        <fullName evidence="1">Uncharacterized protein</fullName>
    </submittedName>
</protein>
<accession>A0AAP0QGV4</accession>
<reference evidence="1 2" key="1">
    <citation type="submission" date="2024-05" db="EMBL/GenBank/DDBJ databases">
        <title>Haplotype-resolved chromosome-level genome assembly of Huyou (Citrus changshanensis).</title>
        <authorList>
            <person name="Miao C."/>
            <person name="Chen W."/>
            <person name="Wu Y."/>
            <person name="Wang L."/>
            <person name="Zhao S."/>
            <person name="Grierson D."/>
            <person name="Xu C."/>
            <person name="Chen K."/>
        </authorList>
    </citation>
    <scope>NUCLEOTIDE SEQUENCE [LARGE SCALE GENOMIC DNA]</scope>
    <source>
        <strain evidence="1">01-14</strain>
        <tissue evidence="1">Leaf</tissue>
    </source>
</reference>
<comment type="caution">
    <text evidence="1">The sequence shown here is derived from an EMBL/GenBank/DDBJ whole genome shotgun (WGS) entry which is preliminary data.</text>
</comment>
<dbReference type="Proteomes" id="UP001428341">
    <property type="component" value="Unassembled WGS sequence"/>
</dbReference>
<proteinExistence type="predicted"/>
<dbReference type="AlphaFoldDB" id="A0AAP0QGV4"/>
<sequence>MIPISPISFSSKWMLNLMVIILGSVFVFESRAISPNLFSQASWDCAAFELAKVEKGASVRIDYAPWIHVAIDHNKMVGRNASPENDDLVLETSGPKLASQRDKHDQNGEGHSLDIVEEILNCFSGDKVSYNSGESRSIFVGLQVKGQRGDNGFSSCNRL</sequence>
<organism evidence="1 2">
    <name type="scientific">Citrus x changshan-huyou</name>
    <dbReference type="NCBI Taxonomy" id="2935761"/>
    <lineage>
        <taxon>Eukaryota</taxon>
        <taxon>Viridiplantae</taxon>
        <taxon>Streptophyta</taxon>
        <taxon>Embryophyta</taxon>
        <taxon>Tracheophyta</taxon>
        <taxon>Spermatophyta</taxon>
        <taxon>Magnoliopsida</taxon>
        <taxon>eudicotyledons</taxon>
        <taxon>Gunneridae</taxon>
        <taxon>Pentapetalae</taxon>
        <taxon>rosids</taxon>
        <taxon>malvids</taxon>
        <taxon>Sapindales</taxon>
        <taxon>Rutaceae</taxon>
        <taxon>Aurantioideae</taxon>
        <taxon>Citrus</taxon>
    </lineage>
</organism>